<proteinExistence type="predicted"/>
<protein>
    <submittedName>
        <fullName evidence="1">Uncharacterized protein</fullName>
    </submittedName>
</protein>
<reference evidence="1" key="2">
    <citation type="submission" date="2022-01" db="EMBL/GenBank/DDBJ databases">
        <authorList>
            <person name="Yamashiro T."/>
            <person name="Shiraishi A."/>
            <person name="Satake H."/>
            <person name="Nakayama K."/>
        </authorList>
    </citation>
    <scope>NUCLEOTIDE SEQUENCE</scope>
</reference>
<accession>A0ABQ5EGR5</accession>
<organism evidence="1 2">
    <name type="scientific">Tanacetum coccineum</name>
    <dbReference type="NCBI Taxonomy" id="301880"/>
    <lineage>
        <taxon>Eukaryota</taxon>
        <taxon>Viridiplantae</taxon>
        <taxon>Streptophyta</taxon>
        <taxon>Embryophyta</taxon>
        <taxon>Tracheophyta</taxon>
        <taxon>Spermatophyta</taxon>
        <taxon>Magnoliopsida</taxon>
        <taxon>eudicotyledons</taxon>
        <taxon>Gunneridae</taxon>
        <taxon>Pentapetalae</taxon>
        <taxon>asterids</taxon>
        <taxon>campanulids</taxon>
        <taxon>Asterales</taxon>
        <taxon>Asteraceae</taxon>
        <taxon>Asteroideae</taxon>
        <taxon>Anthemideae</taxon>
        <taxon>Anthemidinae</taxon>
        <taxon>Tanacetum</taxon>
    </lineage>
</organism>
<reference evidence="1" key="1">
    <citation type="journal article" date="2022" name="Int. J. Mol. Sci.">
        <title>Draft Genome of Tanacetum Coccineum: Genomic Comparison of Closely Related Tanacetum-Family Plants.</title>
        <authorList>
            <person name="Yamashiro T."/>
            <person name="Shiraishi A."/>
            <person name="Nakayama K."/>
            <person name="Satake H."/>
        </authorList>
    </citation>
    <scope>NUCLEOTIDE SEQUENCE</scope>
</reference>
<evidence type="ECO:0000313" key="2">
    <source>
        <dbReference type="Proteomes" id="UP001151760"/>
    </source>
</evidence>
<gene>
    <name evidence="1" type="ORF">Tco_0976276</name>
</gene>
<sequence>MLPIRISIQIPHMLHLEGKLFKSCGCLVLVRRDYIGFSEFTIYEMTKGCSVCSIKYIVDTYDFMTLISEGRSIWYIIWNLVVGEREADSFLVMNLSRKVVQYNLISKTMREIYDIGSNEGADDYLHGFIPPFAMYDMGYKKLDHKIYEFIPSSASV</sequence>
<name>A0ABQ5EGR5_9ASTR</name>
<evidence type="ECO:0000313" key="1">
    <source>
        <dbReference type="EMBL" id="GJT50119.1"/>
    </source>
</evidence>
<dbReference type="EMBL" id="BQNB010016294">
    <property type="protein sequence ID" value="GJT50119.1"/>
    <property type="molecule type" value="Genomic_DNA"/>
</dbReference>
<keyword evidence="2" id="KW-1185">Reference proteome</keyword>
<comment type="caution">
    <text evidence="1">The sequence shown here is derived from an EMBL/GenBank/DDBJ whole genome shotgun (WGS) entry which is preliminary data.</text>
</comment>
<dbReference type="Proteomes" id="UP001151760">
    <property type="component" value="Unassembled WGS sequence"/>
</dbReference>